<dbReference type="EMBL" id="CYRX01000033">
    <property type="protein sequence ID" value="CUH61953.1"/>
    <property type="molecule type" value="Genomic_DNA"/>
</dbReference>
<name>A0A0P1F2S9_9RHOB</name>
<accession>A0A0P1F2S9</accession>
<protein>
    <recommendedName>
        <fullName evidence="3">SnoaL-like domain-containing protein</fullName>
    </recommendedName>
</protein>
<evidence type="ECO:0000313" key="1">
    <source>
        <dbReference type="EMBL" id="CUH61953.1"/>
    </source>
</evidence>
<dbReference type="AlphaFoldDB" id="A0A0P1F2S9"/>
<proteinExistence type="predicted"/>
<evidence type="ECO:0008006" key="3">
    <source>
        <dbReference type="Google" id="ProtNLM"/>
    </source>
</evidence>
<sequence>MTDTFENFLNDITRCFLEPNFDLWRSRLILPFSIVMKDGTMVLSDVDEVKRNFDLYLKAVEIMKPDVIDRSIVSFEHCDDGSILGTFRTRVVRDGILVIEPYAGTALLRRIDGRLQMSSLLNARGHHEWTGIRGH</sequence>
<evidence type="ECO:0000313" key="2">
    <source>
        <dbReference type="Proteomes" id="UP000051298"/>
    </source>
</evidence>
<reference evidence="1 2" key="1">
    <citation type="submission" date="2015-09" db="EMBL/GenBank/DDBJ databases">
        <authorList>
            <consortium name="Swine Surveillance"/>
        </authorList>
    </citation>
    <scope>NUCLEOTIDE SEQUENCE [LARGE SCALE GENOMIC DNA]</scope>
    <source>
        <strain evidence="1 2">CECT 5294</strain>
    </source>
</reference>
<dbReference type="Proteomes" id="UP000051298">
    <property type="component" value="Unassembled WGS sequence"/>
</dbReference>
<organism evidence="1 2">
    <name type="scientific">Thalassobacter stenotrophicus</name>
    <dbReference type="NCBI Taxonomy" id="266809"/>
    <lineage>
        <taxon>Bacteria</taxon>
        <taxon>Pseudomonadati</taxon>
        <taxon>Pseudomonadota</taxon>
        <taxon>Alphaproteobacteria</taxon>
        <taxon>Rhodobacterales</taxon>
        <taxon>Roseobacteraceae</taxon>
        <taxon>Thalassobacter</taxon>
    </lineage>
</organism>
<dbReference type="eggNOG" id="ENOG5032Z5C">
    <property type="taxonomic scope" value="Bacteria"/>
</dbReference>
<gene>
    <name evidence="1" type="ORF">THS5294_03267</name>
</gene>